<proteinExistence type="predicted"/>
<name>A0A540VCL7_9CHLR</name>
<dbReference type="InParanoid" id="A0A540VCL7"/>
<dbReference type="EMBL" id="VIGC01000023">
    <property type="protein sequence ID" value="TQE94507.1"/>
    <property type="molecule type" value="Genomic_DNA"/>
</dbReference>
<dbReference type="AlphaFoldDB" id="A0A540VCL7"/>
<comment type="caution">
    <text evidence="1">The sequence shown here is derived from an EMBL/GenBank/DDBJ whole genome shotgun (WGS) entry which is preliminary data.</text>
</comment>
<dbReference type="Proteomes" id="UP000317371">
    <property type="component" value="Unassembled WGS sequence"/>
</dbReference>
<dbReference type="SUPFAM" id="SSF54913">
    <property type="entry name" value="GlnB-like"/>
    <property type="match status" value="1"/>
</dbReference>
<organism evidence="1 2">
    <name type="scientific">Litorilinea aerophila</name>
    <dbReference type="NCBI Taxonomy" id="1204385"/>
    <lineage>
        <taxon>Bacteria</taxon>
        <taxon>Bacillati</taxon>
        <taxon>Chloroflexota</taxon>
        <taxon>Caldilineae</taxon>
        <taxon>Caldilineales</taxon>
        <taxon>Caldilineaceae</taxon>
        <taxon>Litorilinea</taxon>
    </lineage>
</organism>
<evidence type="ECO:0008006" key="3">
    <source>
        <dbReference type="Google" id="ProtNLM"/>
    </source>
</evidence>
<reference evidence="1 2" key="1">
    <citation type="submission" date="2019-06" db="EMBL/GenBank/DDBJ databases">
        <title>Genome sequence of Litorilinea aerophila BAA-2444.</title>
        <authorList>
            <person name="Maclea K.S."/>
            <person name="Maurais E.G."/>
            <person name="Iannazzi L.C."/>
        </authorList>
    </citation>
    <scope>NUCLEOTIDE SEQUENCE [LARGE SCALE GENOMIC DNA]</scope>
    <source>
        <strain evidence="1 2">ATCC BAA-2444</strain>
    </source>
</reference>
<evidence type="ECO:0000313" key="2">
    <source>
        <dbReference type="Proteomes" id="UP000317371"/>
    </source>
</evidence>
<dbReference type="InterPro" id="IPR011322">
    <property type="entry name" value="N-reg_PII-like_a/b"/>
</dbReference>
<keyword evidence="2" id="KW-1185">Reference proteome</keyword>
<dbReference type="RefSeq" id="WP_141611254.1">
    <property type="nucleotide sequence ID" value="NZ_VIGC02000023.1"/>
</dbReference>
<protein>
    <recommendedName>
        <fullName evidence="3">P-II family nitrogen regulator</fullName>
    </recommendedName>
</protein>
<gene>
    <name evidence="1" type="ORF">FKZ61_16525</name>
</gene>
<evidence type="ECO:0000313" key="1">
    <source>
        <dbReference type="EMBL" id="TQE94507.1"/>
    </source>
</evidence>
<accession>A0A540VCL7</accession>
<sequence>MVMCVLDDPDQLDPVLDAWHALGVGGVTIVESSGLHRRRVQVLGARYTFGFPVLAERIQQGHYTLFTVVPDLETVRHCLRAVEQIVGDLEAPNTGILAAWELSLFKGTVHPDSTPEADA</sequence>
<dbReference type="OrthoDB" id="164274at2"/>